<evidence type="ECO:0000313" key="4">
    <source>
        <dbReference type="EMBL" id="KLV28422.1"/>
    </source>
</evidence>
<dbReference type="Pfam" id="PF00293">
    <property type="entry name" value="NUDIX"/>
    <property type="match status" value="1"/>
</dbReference>
<protein>
    <submittedName>
        <fullName evidence="4">NTP pyrophosphohydrolase</fullName>
    </submittedName>
</protein>
<comment type="cofactor">
    <cofactor evidence="1">
        <name>Mg(2+)</name>
        <dbReference type="ChEBI" id="CHEBI:18420"/>
    </cofactor>
</comment>
<evidence type="ECO:0000313" key="5">
    <source>
        <dbReference type="Proteomes" id="UP000036045"/>
    </source>
</evidence>
<dbReference type="OrthoDB" id="9816040at2"/>
<dbReference type="PATRIC" id="fig|1397.4.peg.306"/>
<evidence type="ECO:0000256" key="1">
    <source>
        <dbReference type="ARBA" id="ARBA00001946"/>
    </source>
</evidence>
<dbReference type="CDD" id="cd04684">
    <property type="entry name" value="NUDIX_Hydrolase"/>
    <property type="match status" value="1"/>
</dbReference>
<evidence type="ECO:0000259" key="3">
    <source>
        <dbReference type="PROSITE" id="PS51462"/>
    </source>
</evidence>
<keyword evidence="5" id="KW-1185">Reference proteome</keyword>
<dbReference type="InterPro" id="IPR015797">
    <property type="entry name" value="NUDIX_hydrolase-like_dom_sf"/>
</dbReference>
<dbReference type="PANTHER" id="PTHR43046:SF14">
    <property type="entry name" value="MUTT_NUDIX FAMILY PROTEIN"/>
    <property type="match status" value="1"/>
</dbReference>
<dbReference type="GO" id="GO:0016787">
    <property type="term" value="F:hydrolase activity"/>
    <property type="evidence" value="ECO:0007669"/>
    <property type="project" value="UniProtKB-KW"/>
</dbReference>
<comment type="caution">
    <text evidence="4">The sequence shown here is derived from an EMBL/GenBank/DDBJ whole genome shotgun (WGS) entry which is preliminary data.</text>
</comment>
<evidence type="ECO:0000256" key="2">
    <source>
        <dbReference type="ARBA" id="ARBA00022801"/>
    </source>
</evidence>
<dbReference type="EMBL" id="LDPH01000001">
    <property type="protein sequence ID" value="KLV28422.1"/>
    <property type="molecule type" value="Genomic_DNA"/>
</dbReference>
<organism evidence="4 5">
    <name type="scientific">Niallia circulans</name>
    <name type="common">Bacillus circulans</name>
    <dbReference type="NCBI Taxonomy" id="1397"/>
    <lineage>
        <taxon>Bacteria</taxon>
        <taxon>Bacillati</taxon>
        <taxon>Bacillota</taxon>
        <taxon>Bacilli</taxon>
        <taxon>Bacillales</taxon>
        <taxon>Bacillaceae</taxon>
        <taxon>Niallia</taxon>
    </lineage>
</organism>
<accession>A0A0J1IR37</accession>
<dbReference type="PROSITE" id="PS00893">
    <property type="entry name" value="NUDIX_BOX"/>
    <property type="match status" value="1"/>
</dbReference>
<dbReference type="InterPro" id="IPR020084">
    <property type="entry name" value="NUDIX_hydrolase_CS"/>
</dbReference>
<dbReference type="AlphaFoldDB" id="A0A0J1IR37"/>
<reference evidence="4 5" key="1">
    <citation type="submission" date="2015-05" db="EMBL/GenBank/DDBJ databases">
        <title>Whole genome sequence and identification of bacterial endophytes from Costus igneus.</title>
        <authorList>
            <person name="Lee Y.P."/>
            <person name="Gan H.M."/>
            <person name="Eng W."/>
            <person name="Wheatley M.S."/>
            <person name="Caraballo A."/>
            <person name="Polter S."/>
            <person name="Savka M.A."/>
            <person name="Hudson A.O."/>
        </authorList>
    </citation>
    <scope>NUCLEOTIDE SEQUENCE [LARGE SCALE GENOMIC DNA]</scope>
    <source>
        <strain evidence="4 5">RIT379</strain>
    </source>
</reference>
<dbReference type="InterPro" id="IPR000086">
    <property type="entry name" value="NUDIX_hydrolase_dom"/>
</dbReference>
<sequence>MLERGGEKVYKVFGEKVAGLDYKKRKSVYAVIFTIARDKVLTVQNSRGHYFLPGGGMENDESYQACLEREMLEETGYRISIGTFIGDAKRYFQLTKNEPLINEGYFYLAKLLEKIQDPIEDDHFIKWIDIDSVKGQLFHEHHCWAVYQALSRVG</sequence>
<name>A0A0J1IR37_NIACI</name>
<dbReference type="Proteomes" id="UP000036045">
    <property type="component" value="Unassembled WGS sequence"/>
</dbReference>
<dbReference type="PANTHER" id="PTHR43046">
    <property type="entry name" value="GDP-MANNOSE MANNOSYL HYDROLASE"/>
    <property type="match status" value="1"/>
</dbReference>
<dbReference type="PROSITE" id="PS51462">
    <property type="entry name" value="NUDIX"/>
    <property type="match status" value="1"/>
</dbReference>
<keyword evidence="2 4" id="KW-0378">Hydrolase</keyword>
<feature type="domain" description="Nudix hydrolase" evidence="3">
    <location>
        <begin position="23"/>
        <end position="152"/>
    </location>
</feature>
<gene>
    <name evidence="4" type="ORF">ABW02_01385</name>
</gene>
<dbReference type="Gene3D" id="3.90.79.10">
    <property type="entry name" value="Nucleoside Triphosphate Pyrophosphohydrolase"/>
    <property type="match status" value="1"/>
</dbReference>
<proteinExistence type="predicted"/>
<dbReference type="SUPFAM" id="SSF55811">
    <property type="entry name" value="Nudix"/>
    <property type="match status" value="1"/>
</dbReference>